<evidence type="ECO:0000313" key="12">
    <source>
        <dbReference type="Proteomes" id="UP000469559"/>
    </source>
</evidence>
<dbReference type="EMBL" id="QGMF01000141">
    <property type="protein sequence ID" value="TVY18867.1"/>
    <property type="molecule type" value="Genomic_DNA"/>
</dbReference>
<dbReference type="SUPFAM" id="SSF52540">
    <property type="entry name" value="P-loop containing nucleoside triphosphate hydrolases"/>
    <property type="match status" value="1"/>
</dbReference>
<dbReference type="Pfam" id="PF12796">
    <property type="entry name" value="Ank_2"/>
    <property type="match status" value="3"/>
</dbReference>
<dbReference type="SMART" id="SM00248">
    <property type="entry name" value="ANK"/>
    <property type="match status" value="7"/>
</dbReference>
<dbReference type="SUPFAM" id="SSF52151">
    <property type="entry name" value="FabD/lysophospholipase-like"/>
    <property type="match status" value="1"/>
</dbReference>
<name>A0A8T9BGA0_9HELO</name>
<dbReference type="InterPro" id="IPR002110">
    <property type="entry name" value="Ankyrin_rpt"/>
</dbReference>
<dbReference type="InterPro" id="IPR027417">
    <property type="entry name" value="P-loop_NTPase"/>
</dbReference>
<evidence type="ECO:0000256" key="6">
    <source>
        <dbReference type="ARBA" id="ARBA00023422"/>
    </source>
</evidence>
<dbReference type="GO" id="GO:0016020">
    <property type="term" value="C:membrane"/>
    <property type="evidence" value="ECO:0007669"/>
    <property type="project" value="TreeGrafter"/>
</dbReference>
<evidence type="ECO:0000256" key="3">
    <source>
        <dbReference type="ARBA" id="ARBA00022801"/>
    </source>
</evidence>
<evidence type="ECO:0000259" key="10">
    <source>
        <dbReference type="PROSITE" id="PS51635"/>
    </source>
</evidence>
<dbReference type="SUPFAM" id="SSF48403">
    <property type="entry name" value="Ankyrin repeat"/>
    <property type="match status" value="2"/>
</dbReference>
<evidence type="ECO:0000256" key="4">
    <source>
        <dbReference type="ARBA" id="ARBA00022963"/>
    </source>
</evidence>
<feature type="compositionally biased region" description="Basic and acidic residues" evidence="9">
    <location>
        <begin position="1287"/>
        <end position="1300"/>
    </location>
</feature>
<dbReference type="Pfam" id="PF01734">
    <property type="entry name" value="Patatin"/>
    <property type="match status" value="1"/>
</dbReference>
<feature type="active site" description="Proton acceptor" evidence="8">
    <location>
        <position position="204"/>
    </location>
</feature>
<dbReference type="PROSITE" id="PS51635">
    <property type="entry name" value="PNPLA"/>
    <property type="match status" value="1"/>
</dbReference>
<dbReference type="InterPro" id="IPR056884">
    <property type="entry name" value="NPHP3-like_N"/>
</dbReference>
<dbReference type="Proteomes" id="UP000469559">
    <property type="component" value="Unassembled WGS sequence"/>
</dbReference>
<dbReference type="InterPro" id="IPR002641">
    <property type="entry name" value="PNPLA_dom"/>
</dbReference>
<dbReference type="GO" id="GO:0046486">
    <property type="term" value="P:glycerolipid metabolic process"/>
    <property type="evidence" value="ECO:0007669"/>
    <property type="project" value="UniProtKB-ARBA"/>
</dbReference>
<dbReference type="GO" id="GO:0019369">
    <property type="term" value="P:arachidonate metabolic process"/>
    <property type="evidence" value="ECO:0007669"/>
    <property type="project" value="TreeGrafter"/>
</dbReference>
<feature type="region of interest" description="Disordered" evidence="9">
    <location>
        <begin position="1278"/>
        <end position="1300"/>
    </location>
</feature>
<comment type="caution">
    <text evidence="11">The sequence shown here is derived from an EMBL/GenBank/DDBJ whole genome shotgun (WGS) entry which is preliminary data.</text>
</comment>
<keyword evidence="4 8" id="KW-0442">Lipid degradation</keyword>
<dbReference type="Gene3D" id="3.40.1090.10">
    <property type="entry name" value="Cytosolic phospholipase A2 catalytic domain"/>
    <property type="match status" value="1"/>
</dbReference>
<gene>
    <name evidence="11" type="primary">PNPLA8_0</name>
    <name evidence="11" type="ORF">LARI1_G004006</name>
</gene>
<feature type="active site" description="Nucleophile" evidence="8">
    <location>
        <position position="58"/>
    </location>
</feature>
<evidence type="ECO:0000256" key="1">
    <source>
        <dbReference type="ARBA" id="ARBA00013278"/>
    </source>
</evidence>
<dbReference type="Gene3D" id="1.25.40.20">
    <property type="entry name" value="Ankyrin repeat-containing domain"/>
    <property type="match status" value="2"/>
</dbReference>
<keyword evidence="7" id="KW-0040">ANK repeat</keyword>
<keyword evidence="3 8" id="KW-0378">Hydrolase</keyword>
<keyword evidence="12" id="KW-1185">Reference proteome</keyword>
<evidence type="ECO:0000256" key="9">
    <source>
        <dbReference type="SAM" id="MobiDB-lite"/>
    </source>
</evidence>
<evidence type="ECO:0000256" key="7">
    <source>
        <dbReference type="PROSITE-ProRule" id="PRU00023"/>
    </source>
</evidence>
<dbReference type="OrthoDB" id="1658288at2759"/>
<feature type="short sequence motif" description="DGA/G" evidence="8">
    <location>
        <begin position="204"/>
        <end position="206"/>
    </location>
</feature>
<keyword evidence="2" id="KW-0677">Repeat</keyword>
<feature type="domain" description="PNPLA" evidence="10">
    <location>
        <begin position="12"/>
        <end position="217"/>
    </location>
</feature>
<dbReference type="EC" id="3.1.1.4" evidence="1"/>
<dbReference type="PROSITE" id="PS50088">
    <property type="entry name" value="ANK_REPEAT"/>
    <property type="match status" value="1"/>
</dbReference>
<evidence type="ECO:0000256" key="8">
    <source>
        <dbReference type="PROSITE-ProRule" id="PRU01161"/>
    </source>
</evidence>
<sequence length="1300" mass="145821">MDQNEHKRLRILSLDGGGVRGLSTIMILQRIMASLNRKRGDGQILQPWQVFDLIGGTSTGGIIAIMLGRLRMSVEDCETAYIKLSEDIFKARHSRYNFQRATTFLQANGKFDAAALEKAIKDTLVENDYPQDLLLKDEDNSCRCFVVATRESNAKAAILRSFDTEADNLLFGECKVWEACRASSAAPTFFDSITIGKRKQKFADGGMIYNNPVEQVFQEAESLWPGQEKLLISIGTGDAPGAAFGENIQTLVNAMKAIVTDTQIKAEDFHRTHHELAEQRLYFRFSVAQGLANIGLEEYEAVDRIADATDVYISSPEPSKKFQDCVLSLLEEKPKGTNFATAASDGRRGQSAMVHYRYSLPASGTRMIEPSSESLMVTTQKAADELFRKECLESLFDSRHNDHERCTTNEFEEQSCNWILSQSKYRKWALSKSSNLLWLTGCSGVGKTVISSFIGQQLSKETTNRVEPILVVLSYFCNLNTDVKDLLRHLLWHYLEQRPELFFVVEEQFDRKDRRLYGKNDRIQGLLDMLQLLGGHVPTYIIIDGLDECAEKCAEKADVQMLIQKIVDLTGQGEVSTVPFKILLSFSDETSFRFASQKIPDAQRLDMYQEMKNLDFENLRLFAKNQVHELASEGIILFSQTDEVIQNLVRRAEGLFVWLSLTCFNMRNRERGFDPTQTALLPDGMGALIHKMILQIHPEDRPQAARVLRCLSAARRALTFNEIGDALAVDVEKTRRFVKCCGSLLYTYESDKVKLYHNSVREFLEGEKVRNDQRISLFGLGNMHEDISEVCFGIISRQLQSHLEVGEKRSIVARSVRPLTDYATQYWPIHARLAKLQASFFKNYHDETLFRELWRANWECTGLGYRIIPKSASLHVGAAFGLVGLLQYYAKSMSRNALQLRQHLRKRDSTGHTLLAWAAEFGHEDVMKYLINEEKLDPNGLQGPFGNTLQTAAAWGQVRVVEWLLNHRSKDRRLDLDTKKGKFGTALQAAAITDNPMIVRLLLDDDADANINGSGWFGNALQAGAANGSFEVVRILLDAEADPNAQGGWYGNALRAASTNGHVEIVRLLLDGKAKVDHNERLQDIISRTVSLRKIMNSKTQLKASTRLGQARSTISIVKSEASRIKADMATRYTKTISTQEAFLFALHHVLFRSKLLSSENSSNLSSLTDEERHQFTDQGFEIYLRGLFYGNALQAAAAEGHTEVVALLIANHADVNANTGIFGTALQAAVAENKGEVVDLLLSLDNVDLYQTGGAYGSAMSAALREGRTDLKQKLRAAGIKKQRNAKKEVEQRAAPDKI</sequence>
<dbReference type="InterPro" id="IPR016035">
    <property type="entry name" value="Acyl_Trfase/lysoPLipase"/>
</dbReference>
<feature type="short sequence motif" description="GXGXXG" evidence="8">
    <location>
        <begin position="16"/>
        <end position="21"/>
    </location>
</feature>
<evidence type="ECO:0000313" key="11">
    <source>
        <dbReference type="EMBL" id="TVY18867.1"/>
    </source>
</evidence>
<comment type="catalytic activity">
    <reaction evidence="6">
        <text>a 1,2-diacyl-sn-glycero-3-phosphocholine + H2O = a 1-acyl-sn-glycero-3-phosphocholine + a fatty acid + H(+)</text>
        <dbReference type="Rhea" id="RHEA:15801"/>
        <dbReference type="ChEBI" id="CHEBI:15377"/>
        <dbReference type="ChEBI" id="CHEBI:15378"/>
        <dbReference type="ChEBI" id="CHEBI:28868"/>
        <dbReference type="ChEBI" id="CHEBI:57643"/>
        <dbReference type="ChEBI" id="CHEBI:58168"/>
        <dbReference type="EC" id="3.1.1.4"/>
    </reaction>
    <physiologicalReaction direction="left-to-right" evidence="6">
        <dbReference type="Rhea" id="RHEA:15802"/>
    </physiologicalReaction>
</comment>
<reference evidence="11 12" key="1">
    <citation type="submission" date="2018-05" db="EMBL/GenBank/DDBJ databases">
        <title>Whole genome sequencing for identification of molecular markers to develop diagnostic detection tools for the regulated plant pathogen Lachnellula willkommii.</title>
        <authorList>
            <person name="Giroux E."/>
            <person name="Bilodeau G."/>
        </authorList>
    </citation>
    <scope>NUCLEOTIDE SEQUENCE [LARGE SCALE GENOMIC DNA]</scope>
    <source>
        <strain evidence="11 12">CBS 203.66</strain>
    </source>
</reference>
<dbReference type="GO" id="GO:0047499">
    <property type="term" value="F:calcium-independent phospholipase A2 activity"/>
    <property type="evidence" value="ECO:0007669"/>
    <property type="project" value="TreeGrafter"/>
</dbReference>
<dbReference type="Pfam" id="PF00023">
    <property type="entry name" value="Ank"/>
    <property type="match status" value="1"/>
</dbReference>
<keyword evidence="5 8" id="KW-0443">Lipid metabolism</keyword>
<dbReference type="Pfam" id="PF22939">
    <property type="entry name" value="WHD_GPIID"/>
    <property type="match status" value="1"/>
</dbReference>
<accession>A0A8T9BGA0</accession>
<dbReference type="PANTHER" id="PTHR24185">
    <property type="entry name" value="CALCIUM-INDEPENDENT PHOSPHOLIPASE A2-GAMMA"/>
    <property type="match status" value="1"/>
</dbReference>
<dbReference type="InterPro" id="IPR054471">
    <property type="entry name" value="GPIID_WHD"/>
</dbReference>
<proteinExistence type="predicted"/>
<dbReference type="GO" id="GO:0016042">
    <property type="term" value="P:lipid catabolic process"/>
    <property type="evidence" value="ECO:0007669"/>
    <property type="project" value="UniProtKB-UniRule"/>
</dbReference>
<feature type="short sequence motif" description="GXSXG" evidence="8">
    <location>
        <begin position="56"/>
        <end position="60"/>
    </location>
</feature>
<feature type="repeat" description="ANK" evidence="7">
    <location>
        <begin position="1192"/>
        <end position="1221"/>
    </location>
</feature>
<dbReference type="PANTHER" id="PTHR24185:SF1">
    <property type="entry name" value="CALCIUM-INDEPENDENT PHOSPHOLIPASE A2-GAMMA"/>
    <property type="match status" value="1"/>
</dbReference>
<dbReference type="Pfam" id="PF24883">
    <property type="entry name" value="NPHP3_N"/>
    <property type="match status" value="1"/>
</dbReference>
<dbReference type="InterPro" id="IPR036770">
    <property type="entry name" value="Ankyrin_rpt-contain_sf"/>
</dbReference>
<evidence type="ECO:0000256" key="5">
    <source>
        <dbReference type="ARBA" id="ARBA00023098"/>
    </source>
</evidence>
<dbReference type="Gene3D" id="3.40.50.300">
    <property type="entry name" value="P-loop containing nucleotide triphosphate hydrolases"/>
    <property type="match status" value="1"/>
</dbReference>
<evidence type="ECO:0000256" key="2">
    <source>
        <dbReference type="ARBA" id="ARBA00022737"/>
    </source>
</evidence>
<organism evidence="11 12">
    <name type="scientific">Lachnellula arida</name>
    <dbReference type="NCBI Taxonomy" id="1316785"/>
    <lineage>
        <taxon>Eukaryota</taxon>
        <taxon>Fungi</taxon>
        <taxon>Dikarya</taxon>
        <taxon>Ascomycota</taxon>
        <taxon>Pezizomycotina</taxon>
        <taxon>Leotiomycetes</taxon>
        <taxon>Helotiales</taxon>
        <taxon>Lachnaceae</taxon>
        <taxon>Lachnellula</taxon>
    </lineage>
</organism>
<protein>
    <recommendedName>
        <fullName evidence="1">phospholipase A2</fullName>
        <ecNumber evidence="1">3.1.1.4</ecNumber>
    </recommendedName>
</protein>
<dbReference type="CDD" id="cd07216">
    <property type="entry name" value="Pat17_PNPLA8_PNPLA9_like3"/>
    <property type="match status" value="1"/>
</dbReference>